<sequence>MTLHVQFFTIFMMFCSGLALGTLFDVFRVLFGKLRLPRFILPFADIVFWVVATGLVFWLLLYSNEGQVRVFVFLGIGIGICCYFALLSHWIIWLILLFIRIAVSLYRFAKKMVELFLIKPIVGIYRLTLVIFGFLFAVAVFLYKIVLQLLYPLWRLLLWIIQPLLKLHFWHIPTQWIKNIAGFFRRFF</sequence>
<name>A0ABS4J8M4_9BACL</name>
<feature type="transmembrane region" description="Helical" evidence="1">
    <location>
        <begin position="6"/>
        <end position="27"/>
    </location>
</feature>
<keyword evidence="1" id="KW-0812">Transmembrane</keyword>
<evidence type="ECO:0000256" key="1">
    <source>
        <dbReference type="SAM" id="Phobius"/>
    </source>
</evidence>
<dbReference type="NCBIfam" id="TIGR02893">
    <property type="entry name" value="spore_yabQ"/>
    <property type="match status" value="1"/>
</dbReference>
<dbReference type="RefSeq" id="WP_209978331.1">
    <property type="nucleotide sequence ID" value="NZ_JAGGLB010000045.1"/>
</dbReference>
<dbReference type="Pfam" id="PF09578">
    <property type="entry name" value="Spore_YabQ"/>
    <property type="match status" value="1"/>
</dbReference>
<evidence type="ECO:0000313" key="3">
    <source>
        <dbReference type="Proteomes" id="UP001519287"/>
    </source>
</evidence>
<dbReference type="Proteomes" id="UP001519287">
    <property type="component" value="Unassembled WGS sequence"/>
</dbReference>
<protein>
    <submittedName>
        <fullName evidence="2">Spore cortex biosynthesis protein YabQ</fullName>
    </submittedName>
</protein>
<keyword evidence="1" id="KW-0472">Membrane</keyword>
<feature type="transmembrane region" description="Helical" evidence="1">
    <location>
        <begin position="39"/>
        <end position="61"/>
    </location>
</feature>
<organism evidence="2 3">
    <name type="scientific">Paenibacillus eucommiae</name>
    <dbReference type="NCBI Taxonomy" id="1355755"/>
    <lineage>
        <taxon>Bacteria</taxon>
        <taxon>Bacillati</taxon>
        <taxon>Bacillota</taxon>
        <taxon>Bacilli</taxon>
        <taxon>Bacillales</taxon>
        <taxon>Paenibacillaceae</taxon>
        <taxon>Paenibacillus</taxon>
    </lineage>
</organism>
<feature type="transmembrane region" description="Helical" evidence="1">
    <location>
        <begin position="149"/>
        <end position="169"/>
    </location>
</feature>
<keyword evidence="3" id="KW-1185">Reference proteome</keyword>
<keyword evidence="1" id="KW-1133">Transmembrane helix</keyword>
<feature type="transmembrane region" description="Helical" evidence="1">
    <location>
        <begin position="124"/>
        <end position="143"/>
    </location>
</feature>
<dbReference type="InterPro" id="IPR019074">
    <property type="entry name" value="YabQ"/>
</dbReference>
<reference evidence="2 3" key="1">
    <citation type="submission" date="2021-03" db="EMBL/GenBank/DDBJ databases">
        <title>Genomic Encyclopedia of Type Strains, Phase IV (KMG-IV): sequencing the most valuable type-strain genomes for metagenomic binning, comparative biology and taxonomic classification.</title>
        <authorList>
            <person name="Goeker M."/>
        </authorList>
    </citation>
    <scope>NUCLEOTIDE SEQUENCE [LARGE SCALE GENOMIC DNA]</scope>
    <source>
        <strain evidence="2 3">DSM 26048</strain>
    </source>
</reference>
<feature type="transmembrane region" description="Helical" evidence="1">
    <location>
        <begin position="73"/>
        <end position="103"/>
    </location>
</feature>
<dbReference type="EMBL" id="JAGGLB010000045">
    <property type="protein sequence ID" value="MBP1996165.1"/>
    <property type="molecule type" value="Genomic_DNA"/>
</dbReference>
<accession>A0ABS4J8M4</accession>
<comment type="caution">
    <text evidence="2">The sequence shown here is derived from an EMBL/GenBank/DDBJ whole genome shotgun (WGS) entry which is preliminary data.</text>
</comment>
<proteinExistence type="predicted"/>
<evidence type="ECO:0000313" key="2">
    <source>
        <dbReference type="EMBL" id="MBP1996165.1"/>
    </source>
</evidence>
<gene>
    <name evidence="2" type="ORF">J2Z66_007809</name>
</gene>